<evidence type="ECO:0000313" key="2">
    <source>
        <dbReference type="EMBL" id="NBJ58207.1"/>
    </source>
</evidence>
<name>A0A6B2E5T7_9DIPT</name>
<dbReference type="InterPro" id="IPR010009">
    <property type="entry name" value="ApoLp-III"/>
</dbReference>
<dbReference type="EMBL" id="GIFK01000504">
    <property type="protein sequence ID" value="NBJ58207.1"/>
    <property type="molecule type" value="Transcribed_RNA"/>
</dbReference>
<feature type="chain" id="PRO_5025390706" evidence="1">
    <location>
        <begin position="20"/>
        <end position="197"/>
    </location>
</feature>
<proteinExistence type="predicted"/>
<dbReference type="GO" id="GO:0005576">
    <property type="term" value="C:extracellular region"/>
    <property type="evidence" value="ECO:0007669"/>
    <property type="project" value="InterPro"/>
</dbReference>
<accession>A0A6B2E5T7</accession>
<sequence length="197" mass="22110">MEKSCILILALCLLQFACGGVVRRDAPTEVATKSPITELSNAAEEAVSKFHSAFMDLFGVKTNDELVEMVRVQSRTYANKLQDIASDLTAEAQKHSGVFDDAVKQVKEKISETVAEIESKNPELVADTKKYQEKFEAQLRDVLRETERFSEKLKKEAPEVTNNFSKVANDLYETTAQTAKVFSEKVEDVVKEQKNKL</sequence>
<feature type="signal peptide" evidence="1">
    <location>
        <begin position="1"/>
        <end position="19"/>
    </location>
</feature>
<dbReference type="Pfam" id="PF07464">
    <property type="entry name" value="ApoLp-III"/>
    <property type="match status" value="1"/>
</dbReference>
<organism evidence="2">
    <name type="scientific">Phlebotomus kandelakii</name>
    <dbReference type="NCBI Taxonomy" id="1109342"/>
    <lineage>
        <taxon>Eukaryota</taxon>
        <taxon>Metazoa</taxon>
        <taxon>Ecdysozoa</taxon>
        <taxon>Arthropoda</taxon>
        <taxon>Hexapoda</taxon>
        <taxon>Insecta</taxon>
        <taxon>Pterygota</taxon>
        <taxon>Neoptera</taxon>
        <taxon>Endopterygota</taxon>
        <taxon>Diptera</taxon>
        <taxon>Nematocera</taxon>
        <taxon>Psychodoidea</taxon>
        <taxon>Psychodidae</taxon>
        <taxon>Phlebotomus</taxon>
        <taxon>Larroussius</taxon>
    </lineage>
</organism>
<dbReference type="Gene3D" id="1.20.120.20">
    <property type="entry name" value="Apolipoprotein"/>
    <property type="match status" value="1"/>
</dbReference>
<keyword evidence="1" id="KW-0732">Signal</keyword>
<dbReference type="AlphaFoldDB" id="A0A6B2E5T7"/>
<dbReference type="GO" id="GO:0008289">
    <property type="term" value="F:lipid binding"/>
    <property type="evidence" value="ECO:0007669"/>
    <property type="project" value="InterPro"/>
</dbReference>
<reference evidence="2" key="1">
    <citation type="submission" date="2019-10" db="EMBL/GenBank/DDBJ databases">
        <title>Short sand fly seasons in Tbilisi, Georgia, hinder development of host immunity to saliva of the visceral leishmaniasis vector Phlebotomus kandelakii.</title>
        <authorList>
            <person name="Oliveira F."/>
            <person name="Giorgobiani E."/>
            <person name="Guimaraes-Costa A.B."/>
            <person name="Abdeladhim M."/>
            <person name="Oristian J."/>
            <person name="Tskhvaradze L."/>
            <person name="Tsertsvadze N."/>
            <person name="Zakalashvili M."/>
            <person name="Valenzuela J.G."/>
            <person name="Kamhawi S."/>
        </authorList>
    </citation>
    <scope>NUCLEOTIDE SEQUENCE</scope>
    <source>
        <strain evidence="2">Wild-capture in Tbilisi</strain>
        <tissue evidence="2">Salivary glands</tissue>
    </source>
</reference>
<protein>
    <submittedName>
        <fullName evidence="2">Putative apolipophorin-iii</fullName>
    </submittedName>
</protein>
<evidence type="ECO:0000256" key="1">
    <source>
        <dbReference type="SAM" id="SignalP"/>
    </source>
</evidence>
<dbReference type="SUPFAM" id="SSF47857">
    <property type="entry name" value="Apolipophorin-III"/>
    <property type="match status" value="1"/>
</dbReference>
<dbReference type="GO" id="GO:0006869">
    <property type="term" value="P:lipid transport"/>
    <property type="evidence" value="ECO:0007669"/>
    <property type="project" value="InterPro"/>
</dbReference>